<dbReference type="Pfam" id="PF13450">
    <property type="entry name" value="NAD_binding_8"/>
    <property type="match status" value="1"/>
</dbReference>
<dbReference type="PANTHER" id="PTHR16128:SF5">
    <property type="entry name" value="FAD_NAD(P)-BINDING OXIDOREDUCTASE FAMILY PROTEIN"/>
    <property type="match status" value="1"/>
</dbReference>
<dbReference type="InterPro" id="IPR036188">
    <property type="entry name" value="FAD/NAD-bd_sf"/>
</dbReference>
<sequence length="344" mass="36633">MHRHLRDGMTPPDRVQTIAVIGAGLAGLVCAQQLQAGGHAVTVFDQAQTPGGRMRHYSAEQWQCDHGAQYFTSRDPAFAAVVDAWIDAGIAAPWQARIASWDGTRLRRSQSALTRYVGVPEMPAPARTLAAQLDVRLCAEVHALRRSRQGWRVSVSQDAAEPLFDTVLLAVPAPNAAALVAQAAPALRTIAEQVRMQPAWAVMARFDAPIDPGYDALFVNAGALRWVARNSSKPARAGAETWLLHATAEWSQAHCDAMPGHVIASLVPELAALGLPIPRSCDAFFWKVASSAPALQIGCVWDAQLGMGMCGDWLAGGKVEGAWQSGMALAQLVSAGDAPHSACD</sequence>
<gene>
    <name evidence="2" type="ORF">Xmlh_14220</name>
</gene>
<dbReference type="PANTHER" id="PTHR16128">
    <property type="entry name" value="FAD/NAD(P)-BINDING OXIDOREDUCTASE FAMILY PROTEIN"/>
    <property type="match status" value="1"/>
</dbReference>
<comment type="caution">
    <text evidence="2">The sequence shown here is derived from an EMBL/GenBank/DDBJ whole genome shotgun (WGS) entry which is preliminary data.</text>
</comment>
<evidence type="ECO:0000313" key="2">
    <source>
        <dbReference type="EMBL" id="OOW68413.1"/>
    </source>
</evidence>
<protein>
    <submittedName>
        <fullName evidence="2">NAD/FAD-dependent oxidoreductase</fullName>
    </submittedName>
</protein>
<evidence type="ECO:0000313" key="3">
    <source>
        <dbReference type="Proteomes" id="UP000190559"/>
    </source>
</evidence>
<dbReference type="InterPro" id="IPR002937">
    <property type="entry name" value="Amino_oxidase"/>
</dbReference>
<dbReference type="Proteomes" id="UP000190559">
    <property type="component" value="Unassembled WGS sequence"/>
</dbReference>
<dbReference type="EMBL" id="LOJW01000030">
    <property type="protein sequence ID" value="OOW68413.1"/>
    <property type="molecule type" value="Genomic_DNA"/>
</dbReference>
<accession>A0A1T1NZ27</accession>
<dbReference type="GO" id="GO:0016491">
    <property type="term" value="F:oxidoreductase activity"/>
    <property type="evidence" value="ECO:0007669"/>
    <property type="project" value="InterPro"/>
</dbReference>
<proteinExistence type="predicted"/>
<dbReference type="SUPFAM" id="SSF51905">
    <property type="entry name" value="FAD/NAD(P)-binding domain"/>
    <property type="match status" value="1"/>
</dbReference>
<dbReference type="Gene3D" id="3.50.50.60">
    <property type="entry name" value="FAD/NAD(P)-binding domain"/>
    <property type="match status" value="1"/>
</dbReference>
<dbReference type="Pfam" id="PF01593">
    <property type="entry name" value="Amino_oxidase"/>
    <property type="match status" value="1"/>
</dbReference>
<evidence type="ECO:0000259" key="1">
    <source>
        <dbReference type="Pfam" id="PF01593"/>
    </source>
</evidence>
<reference evidence="2 3" key="1">
    <citation type="submission" date="2015-12" db="EMBL/GenBank/DDBJ databases">
        <authorList>
            <person name="Shamseldin A."/>
            <person name="Moawad H."/>
            <person name="Abd El-Rahim W.M."/>
            <person name="Sadowsky M.J."/>
        </authorList>
    </citation>
    <scope>NUCLEOTIDE SEQUENCE [LARGE SCALE GENOMIC DNA]</scope>
    <source>
        <strain evidence="2 3">LMG9050</strain>
    </source>
</reference>
<organism evidence="2 3">
    <name type="scientific">Xanthomonas axonopodis pv. melhusii</name>
    <dbReference type="NCBI Taxonomy" id="487834"/>
    <lineage>
        <taxon>Bacteria</taxon>
        <taxon>Pseudomonadati</taxon>
        <taxon>Pseudomonadota</taxon>
        <taxon>Gammaproteobacteria</taxon>
        <taxon>Lysobacterales</taxon>
        <taxon>Lysobacteraceae</taxon>
        <taxon>Xanthomonas</taxon>
    </lineage>
</organism>
<dbReference type="Gene3D" id="3.90.660.10">
    <property type="match status" value="1"/>
</dbReference>
<dbReference type="PRINTS" id="PR00419">
    <property type="entry name" value="ADXRDTASE"/>
</dbReference>
<feature type="domain" description="Amine oxidase" evidence="1">
    <location>
        <begin position="122"/>
        <end position="210"/>
    </location>
</feature>
<name>A0A1T1NZ27_9XANT</name>
<dbReference type="AlphaFoldDB" id="A0A1T1NZ27"/>
<dbReference type="RefSeq" id="WP_078564166.1">
    <property type="nucleotide sequence ID" value="NZ_LOJW01000030.1"/>
</dbReference>